<accession>A0A1S8X8T4</accession>
<keyword evidence="6 9" id="KW-1133">Transmembrane helix</keyword>
<evidence type="ECO:0000256" key="3">
    <source>
        <dbReference type="ARBA" id="ARBA00022448"/>
    </source>
</evidence>
<feature type="region of interest" description="Disordered" evidence="8">
    <location>
        <begin position="325"/>
        <end position="347"/>
    </location>
</feature>
<evidence type="ECO:0000256" key="6">
    <source>
        <dbReference type="ARBA" id="ARBA00022989"/>
    </source>
</evidence>
<feature type="transmembrane region" description="Helical" evidence="9">
    <location>
        <begin position="81"/>
        <end position="101"/>
    </location>
</feature>
<sequence>MNSRLRELAFLLFCAVGVFFSYLVYGIIQEKLTKGNYGNSNDRFNYFFSMLLFQCLANTAFAAVALTFTREPRGEVTESKFALCGFTYIGAMFASNFSLKFVSYPTQVQFIKLILFVQVVSKSIKPIPVMILNVILAKRKYPLQKYLFVTMISMGVMMFMYKNNVTSTGSFFGGGECLLLISLLLDGITGGVEESLSKHKVGSYTLMFRMNMWSVIYLICALIATGEGALFAQFAQKHPIVLYKLALFGLTSAVGQIFLFTLLTNFGSLMCSIVTTTRKFFTVLVSIILFEHVMTTRQWIGTVLIFSGIFLDQLYGKSAHKTVHGKGHAQTDRETSKKRDETKLKGL</sequence>
<feature type="transmembrane region" description="Helical" evidence="9">
    <location>
        <begin position="143"/>
        <end position="161"/>
    </location>
</feature>
<keyword evidence="7 9" id="KW-0472">Membrane</keyword>
<protein>
    <submittedName>
        <fullName evidence="10">UAA transporter family protein</fullName>
    </submittedName>
</protein>
<keyword evidence="3" id="KW-0813">Transport</keyword>
<dbReference type="GO" id="GO:0005460">
    <property type="term" value="F:UDP-glucose transmembrane transporter activity"/>
    <property type="evidence" value="ECO:0007669"/>
    <property type="project" value="TreeGrafter"/>
</dbReference>
<evidence type="ECO:0000256" key="5">
    <source>
        <dbReference type="ARBA" id="ARBA00022824"/>
    </source>
</evidence>
<name>A0A1S8X8T4_OPIVI</name>
<evidence type="ECO:0000256" key="1">
    <source>
        <dbReference type="ARBA" id="ARBA00004477"/>
    </source>
</evidence>
<organism evidence="10 11">
    <name type="scientific">Opisthorchis viverrini</name>
    <name type="common">Southeast Asian liver fluke</name>
    <dbReference type="NCBI Taxonomy" id="6198"/>
    <lineage>
        <taxon>Eukaryota</taxon>
        <taxon>Metazoa</taxon>
        <taxon>Spiralia</taxon>
        <taxon>Lophotrochozoa</taxon>
        <taxon>Platyhelminthes</taxon>
        <taxon>Trematoda</taxon>
        <taxon>Digenea</taxon>
        <taxon>Opisthorchiida</taxon>
        <taxon>Opisthorchiata</taxon>
        <taxon>Opisthorchiidae</taxon>
        <taxon>Opisthorchis</taxon>
    </lineage>
</organism>
<evidence type="ECO:0000313" key="11">
    <source>
        <dbReference type="Proteomes" id="UP000243686"/>
    </source>
</evidence>
<evidence type="ECO:0000256" key="9">
    <source>
        <dbReference type="SAM" id="Phobius"/>
    </source>
</evidence>
<proteinExistence type="inferred from homology"/>
<evidence type="ECO:0000256" key="7">
    <source>
        <dbReference type="ARBA" id="ARBA00023136"/>
    </source>
</evidence>
<feature type="transmembrane region" description="Helical" evidence="9">
    <location>
        <begin position="213"/>
        <end position="235"/>
    </location>
</feature>
<dbReference type="InterPro" id="IPR013657">
    <property type="entry name" value="SCL35B1-4/HUT1"/>
</dbReference>
<feature type="transmembrane region" description="Helical" evidence="9">
    <location>
        <begin position="241"/>
        <end position="262"/>
    </location>
</feature>
<dbReference type="InterPro" id="IPR037185">
    <property type="entry name" value="EmrE-like"/>
</dbReference>
<dbReference type="Pfam" id="PF08449">
    <property type="entry name" value="UAA"/>
    <property type="match status" value="1"/>
</dbReference>
<gene>
    <name evidence="10" type="ORF">X801_00991</name>
</gene>
<dbReference type="GO" id="GO:0005459">
    <property type="term" value="F:UDP-galactose transmembrane transporter activity"/>
    <property type="evidence" value="ECO:0007669"/>
    <property type="project" value="TreeGrafter"/>
</dbReference>
<keyword evidence="11" id="KW-1185">Reference proteome</keyword>
<keyword evidence="4 9" id="KW-0812">Transmembrane</keyword>
<dbReference type="Proteomes" id="UP000243686">
    <property type="component" value="Unassembled WGS sequence"/>
</dbReference>
<keyword evidence="5" id="KW-0256">Endoplasmic reticulum</keyword>
<evidence type="ECO:0000256" key="2">
    <source>
        <dbReference type="ARBA" id="ARBA00010694"/>
    </source>
</evidence>
<dbReference type="GO" id="GO:0000139">
    <property type="term" value="C:Golgi membrane"/>
    <property type="evidence" value="ECO:0007669"/>
    <property type="project" value="TreeGrafter"/>
</dbReference>
<dbReference type="PANTHER" id="PTHR10778:SF10">
    <property type="entry name" value="SOLUTE CARRIER FAMILY 35 MEMBER B1"/>
    <property type="match status" value="1"/>
</dbReference>
<dbReference type="PANTHER" id="PTHR10778">
    <property type="entry name" value="SOLUTE CARRIER FAMILY 35 MEMBER B"/>
    <property type="match status" value="1"/>
</dbReference>
<feature type="transmembrane region" description="Helical" evidence="9">
    <location>
        <begin position="113"/>
        <end position="136"/>
    </location>
</feature>
<evidence type="ECO:0000256" key="8">
    <source>
        <dbReference type="SAM" id="MobiDB-lite"/>
    </source>
</evidence>
<dbReference type="GO" id="GO:0005789">
    <property type="term" value="C:endoplasmic reticulum membrane"/>
    <property type="evidence" value="ECO:0007669"/>
    <property type="project" value="UniProtKB-SubCell"/>
</dbReference>
<comment type="similarity">
    <text evidence="2">Belongs to the nucleotide-sugar transporter family. SLC35B subfamily.</text>
</comment>
<feature type="transmembrane region" description="Helical" evidence="9">
    <location>
        <begin position="50"/>
        <end position="69"/>
    </location>
</feature>
<feature type="compositionally biased region" description="Basic and acidic residues" evidence="8">
    <location>
        <begin position="329"/>
        <end position="347"/>
    </location>
</feature>
<reference evidence="10 11" key="1">
    <citation type="submission" date="2015-03" db="EMBL/GenBank/DDBJ databases">
        <title>Draft genome of the nematode, Opisthorchis viverrini.</title>
        <authorList>
            <person name="Mitreva M."/>
        </authorList>
    </citation>
    <scope>NUCLEOTIDE SEQUENCE [LARGE SCALE GENOMIC DNA]</scope>
    <source>
        <strain evidence="10">Khon Kaen</strain>
    </source>
</reference>
<evidence type="ECO:0000313" key="10">
    <source>
        <dbReference type="EMBL" id="OON23097.1"/>
    </source>
</evidence>
<dbReference type="AlphaFoldDB" id="A0A1S8X8T4"/>
<feature type="transmembrane region" description="Helical" evidence="9">
    <location>
        <begin position="173"/>
        <end position="192"/>
    </location>
</feature>
<evidence type="ECO:0000256" key="4">
    <source>
        <dbReference type="ARBA" id="ARBA00022692"/>
    </source>
</evidence>
<dbReference type="EMBL" id="KV891611">
    <property type="protein sequence ID" value="OON23097.1"/>
    <property type="molecule type" value="Genomic_DNA"/>
</dbReference>
<dbReference type="SUPFAM" id="SSF103481">
    <property type="entry name" value="Multidrug resistance efflux transporter EmrE"/>
    <property type="match status" value="1"/>
</dbReference>
<comment type="subcellular location">
    <subcellularLocation>
        <location evidence="1">Endoplasmic reticulum membrane</location>
        <topology evidence="1">Multi-pass membrane protein</topology>
    </subcellularLocation>
</comment>